<evidence type="ECO:0000313" key="1">
    <source>
        <dbReference type="EMBL" id="CAE8733448.1"/>
    </source>
</evidence>
<reference evidence="1" key="1">
    <citation type="submission" date="2021-02" db="EMBL/GenBank/DDBJ databases">
        <authorList>
            <person name="Dougan E. K."/>
            <person name="Rhodes N."/>
            <person name="Thang M."/>
            <person name="Chan C."/>
        </authorList>
    </citation>
    <scope>NUCLEOTIDE SEQUENCE</scope>
</reference>
<comment type="caution">
    <text evidence="1">The sequence shown here is derived from an EMBL/GenBank/DDBJ whole genome shotgun (WGS) entry which is preliminary data.</text>
</comment>
<name>A0A813LKD6_POLGL</name>
<dbReference type="Proteomes" id="UP000626109">
    <property type="component" value="Unassembled WGS sequence"/>
</dbReference>
<protein>
    <submittedName>
        <fullName evidence="1">Uncharacterized protein</fullName>
    </submittedName>
</protein>
<accession>A0A813LKD6</accession>
<dbReference type="AlphaFoldDB" id="A0A813LKD6"/>
<sequence>VEQLSASGKDQASLTSSLINGSVLKLRLFDIDGAYEDLQTAASLGSSDGRLDLLTRYSAQLKAPRHPEFLAGEDLSPGSYGESLIGHLRSVFLTN</sequence>
<organism evidence="1 2">
    <name type="scientific">Polarella glacialis</name>
    <name type="common">Dinoflagellate</name>
    <dbReference type="NCBI Taxonomy" id="89957"/>
    <lineage>
        <taxon>Eukaryota</taxon>
        <taxon>Sar</taxon>
        <taxon>Alveolata</taxon>
        <taxon>Dinophyceae</taxon>
        <taxon>Suessiales</taxon>
        <taxon>Suessiaceae</taxon>
        <taxon>Polarella</taxon>
    </lineage>
</organism>
<dbReference type="EMBL" id="CAJNNW010036337">
    <property type="protein sequence ID" value="CAE8733448.1"/>
    <property type="molecule type" value="Genomic_DNA"/>
</dbReference>
<feature type="non-terminal residue" evidence="1">
    <location>
        <position position="95"/>
    </location>
</feature>
<gene>
    <name evidence="1" type="ORF">PGLA2088_LOCUS46846</name>
</gene>
<feature type="non-terminal residue" evidence="1">
    <location>
        <position position="1"/>
    </location>
</feature>
<evidence type="ECO:0000313" key="2">
    <source>
        <dbReference type="Proteomes" id="UP000626109"/>
    </source>
</evidence>
<proteinExistence type="predicted"/>